<evidence type="ECO:0000313" key="4">
    <source>
        <dbReference type="WBParaSite" id="scaffold4443_cov182.g8138"/>
    </source>
</evidence>
<dbReference type="Proteomes" id="UP000887561">
    <property type="component" value="Unplaced"/>
</dbReference>
<keyword evidence="2" id="KW-0472">Membrane</keyword>
<proteinExistence type="predicted"/>
<dbReference type="WBParaSite" id="scaffold4443_cov182.g8138">
    <property type="protein sequence ID" value="scaffold4443_cov182.g8138"/>
    <property type="gene ID" value="scaffold4443_cov182.g8138"/>
</dbReference>
<keyword evidence="2" id="KW-0812">Transmembrane</keyword>
<evidence type="ECO:0000313" key="3">
    <source>
        <dbReference type="Proteomes" id="UP000887561"/>
    </source>
</evidence>
<accession>A0A915MPH5</accession>
<evidence type="ECO:0000256" key="1">
    <source>
        <dbReference type="SAM" id="MobiDB-lite"/>
    </source>
</evidence>
<keyword evidence="2" id="KW-1133">Transmembrane helix</keyword>
<dbReference type="AlphaFoldDB" id="A0A915MPH5"/>
<evidence type="ECO:0000256" key="2">
    <source>
        <dbReference type="SAM" id="Phobius"/>
    </source>
</evidence>
<feature type="transmembrane region" description="Helical" evidence="2">
    <location>
        <begin position="162"/>
        <end position="180"/>
    </location>
</feature>
<feature type="compositionally biased region" description="Acidic residues" evidence="1">
    <location>
        <begin position="67"/>
        <end position="76"/>
    </location>
</feature>
<feature type="transmembrane region" description="Helical" evidence="2">
    <location>
        <begin position="130"/>
        <end position="150"/>
    </location>
</feature>
<keyword evidence="3" id="KW-1185">Reference proteome</keyword>
<feature type="region of interest" description="Disordered" evidence="1">
    <location>
        <begin position="56"/>
        <end position="77"/>
    </location>
</feature>
<sequence>MMLIYENQIASLNERLDAILKQQQEKDAEAKIKDQQIVNLTAELKALRKKLEEMKAKEATGGASDGPADEANDEQSEFTRKLREIADRMTNNVQGLEQLEEKTSEIENNFEIQKENRRKFIKRNSDKKNILLPLVTGAIIGGCLFDGGLLSGSVLLGDTIGSAINIGLGALQGGNGLAYGKEMKWLLMEKMDELLKK</sequence>
<protein>
    <submittedName>
        <fullName evidence="4">Uncharacterized protein</fullName>
    </submittedName>
</protein>
<organism evidence="3 4">
    <name type="scientific">Meloidogyne javanica</name>
    <name type="common">Root-knot nematode worm</name>
    <dbReference type="NCBI Taxonomy" id="6303"/>
    <lineage>
        <taxon>Eukaryota</taxon>
        <taxon>Metazoa</taxon>
        <taxon>Ecdysozoa</taxon>
        <taxon>Nematoda</taxon>
        <taxon>Chromadorea</taxon>
        <taxon>Rhabditida</taxon>
        <taxon>Tylenchina</taxon>
        <taxon>Tylenchomorpha</taxon>
        <taxon>Tylenchoidea</taxon>
        <taxon>Meloidogynidae</taxon>
        <taxon>Meloidogyninae</taxon>
        <taxon>Meloidogyne</taxon>
        <taxon>Meloidogyne incognita group</taxon>
    </lineage>
</organism>
<name>A0A915MPH5_MELJA</name>
<reference evidence="4" key="1">
    <citation type="submission" date="2022-11" db="UniProtKB">
        <authorList>
            <consortium name="WormBaseParasite"/>
        </authorList>
    </citation>
    <scope>IDENTIFICATION</scope>
</reference>